<dbReference type="GO" id="GO:0005789">
    <property type="term" value="C:endoplasmic reticulum membrane"/>
    <property type="evidence" value="ECO:0007669"/>
    <property type="project" value="UniProtKB-SubCell"/>
</dbReference>
<evidence type="ECO:0000256" key="4">
    <source>
        <dbReference type="ARBA" id="ARBA00022723"/>
    </source>
</evidence>
<dbReference type="Pfam" id="PF00173">
    <property type="entry name" value="Cyt-b5"/>
    <property type="match status" value="1"/>
</dbReference>
<gene>
    <name evidence="13" type="ORF">SEMRO_817_G206850.1</name>
</gene>
<keyword evidence="9" id="KW-0443">Lipid metabolism</keyword>
<dbReference type="Gene3D" id="3.50.50.60">
    <property type="entry name" value="FAD/NAD(P)-binding domain"/>
    <property type="match status" value="1"/>
</dbReference>
<feature type="region of interest" description="Disordered" evidence="11">
    <location>
        <begin position="94"/>
        <end position="116"/>
    </location>
</feature>
<evidence type="ECO:0000256" key="11">
    <source>
        <dbReference type="SAM" id="MobiDB-lite"/>
    </source>
</evidence>
<keyword evidence="3" id="KW-0812">Transmembrane</keyword>
<dbReference type="Gene3D" id="3.10.120.10">
    <property type="entry name" value="Cytochrome b5-like heme/steroid binding domain"/>
    <property type="match status" value="1"/>
</dbReference>
<dbReference type="Pfam" id="PF13450">
    <property type="entry name" value="NAD_binding_8"/>
    <property type="match status" value="1"/>
</dbReference>
<evidence type="ECO:0000256" key="3">
    <source>
        <dbReference type="ARBA" id="ARBA00022692"/>
    </source>
</evidence>
<comment type="subcellular location">
    <subcellularLocation>
        <location evidence="1">Endoplasmic reticulum membrane</location>
        <topology evidence="1">Multi-pass membrane protein</topology>
    </subcellularLocation>
</comment>
<dbReference type="SUPFAM" id="SSF51905">
    <property type="entry name" value="FAD/NAD(P)-binding domain"/>
    <property type="match status" value="1"/>
</dbReference>
<dbReference type="InterPro" id="IPR018506">
    <property type="entry name" value="Cyt_B5_heme-BS"/>
</dbReference>
<evidence type="ECO:0000259" key="12">
    <source>
        <dbReference type="PROSITE" id="PS50255"/>
    </source>
</evidence>
<feature type="region of interest" description="Disordered" evidence="11">
    <location>
        <begin position="140"/>
        <end position="170"/>
    </location>
</feature>
<dbReference type="InterPro" id="IPR001199">
    <property type="entry name" value="Cyt_B5-like_heme/steroid-bd"/>
</dbReference>
<evidence type="ECO:0000256" key="2">
    <source>
        <dbReference type="ARBA" id="ARBA00022617"/>
    </source>
</evidence>
<comment type="caution">
    <text evidence="13">The sequence shown here is derived from an EMBL/GenBank/DDBJ whole genome shotgun (WGS) entry which is preliminary data.</text>
</comment>
<protein>
    <submittedName>
        <fullName evidence="13">Inducible nitrate reductase</fullName>
    </submittedName>
</protein>
<keyword evidence="4" id="KW-0479">Metal-binding</keyword>
<dbReference type="AlphaFoldDB" id="A0A9N8EEF1"/>
<dbReference type="PANTHER" id="PTHR12863:SF1">
    <property type="entry name" value="FATTY ACID 2-HYDROXYLASE"/>
    <property type="match status" value="1"/>
</dbReference>
<dbReference type="PROSITE" id="PS50255">
    <property type="entry name" value="CYTOCHROME_B5_2"/>
    <property type="match status" value="1"/>
</dbReference>
<dbReference type="GO" id="GO:0006631">
    <property type="term" value="P:fatty acid metabolic process"/>
    <property type="evidence" value="ECO:0007669"/>
    <property type="project" value="TreeGrafter"/>
</dbReference>
<evidence type="ECO:0000256" key="9">
    <source>
        <dbReference type="ARBA" id="ARBA00023098"/>
    </source>
</evidence>
<keyword evidence="8" id="KW-0408">Iron</keyword>
<proteinExistence type="predicted"/>
<evidence type="ECO:0000256" key="1">
    <source>
        <dbReference type="ARBA" id="ARBA00004477"/>
    </source>
</evidence>
<organism evidence="13 14">
    <name type="scientific">Seminavis robusta</name>
    <dbReference type="NCBI Taxonomy" id="568900"/>
    <lineage>
        <taxon>Eukaryota</taxon>
        <taxon>Sar</taxon>
        <taxon>Stramenopiles</taxon>
        <taxon>Ochrophyta</taxon>
        <taxon>Bacillariophyta</taxon>
        <taxon>Bacillariophyceae</taxon>
        <taxon>Bacillariophycidae</taxon>
        <taxon>Naviculales</taxon>
        <taxon>Naviculaceae</taxon>
        <taxon>Seminavis</taxon>
    </lineage>
</organism>
<evidence type="ECO:0000256" key="8">
    <source>
        <dbReference type="ARBA" id="ARBA00023004"/>
    </source>
</evidence>
<dbReference type="GO" id="GO:0046872">
    <property type="term" value="F:metal ion binding"/>
    <property type="evidence" value="ECO:0007669"/>
    <property type="project" value="UniProtKB-KW"/>
</dbReference>
<keyword evidence="14" id="KW-1185">Reference proteome</keyword>
<reference evidence="13" key="1">
    <citation type="submission" date="2020-06" db="EMBL/GenBank/DDBJ databases">
        <authorList>
            <consortium name="Plant Systems Biology data submission"/>
        </authorList>
    </citation>
    <scope>NUCLEOTIDE SEQUENCE</scope>
    <source>
        <strain evidence="13">D6</strain>
    </source>
</reference>
<dbReference type="InterPro" id="IPR036400">
    <property type="entry name" value="Cyt_B5-like_heme/steroid_sf"/>
</dbReference>
<feature type="domain" description="Cytochrome b5 heme-binding" evidence="12">
    <location>
        <begin position="185"/>
        <end position="264"/>
    </location>
</feature>
<dbReference type="SMART" id="SM01117">
    <property type="entry name" value="Cyt-b5"/>
    <property type="match status" value="1"/>
</dbReference>
<evidence type="ECO:0000256" key="6">
    <source>
        <dbReference type="ARBA" id="ARBA00022989"/>
    </source>
</evidence>
<dbReference type="PROSITE" id="PS00191">
    <property type="entry name" value="CYTOCHROME_B5_1"/>
    <property type="match status" value="1"/>
</dbReference>
<name>A0A9N8EEF1_9STRA</name>
<evidence type="ECO:0000256" key="7">
    <source>
        <dbReference type="ARBA" id="ARBA00023002"/>
    </source>
</evidence>
<dbReference type="SUPFAM" id="SSF55856">
    <property type="entry name" value="Cytochrome b5-like heme/steroid binding domain"/>
    <property type="match status" value="1"/>
</dbReference>
<evidence type="ECO:0000313" key="13">
    <source>
        <dbReference type="EMBL" id="CAB9516950.1"/>
    </source>
</evidence>
<evidence type="ECO:0000313" key="14">
    <source>
        <dbReference type="Proteomes" id="UP001153069"/>
    </source>
</evidence>
<keyword evidence="2" id="KW-0349">Heme</keyword>
<dbReference type="Proteomes" id="UP001153069">
    <property type="component" value="Unassembled WGS sequence"/>
</dbReference>
<dbReference type="EMBL" id="CAICTM010000816">
    <property type="protein sequence ID" value="CAB9516950.1"/>
    <property type="molecule type" value="Genomic_DNA"/>
</dbReference>
<dbReference type="InterPro" id="IPR036188">
    <property type="entry name" value="FAD/NAD-bd_sf"/>
</dbReference>
<evidence type="ECO:0000256" key="5">
    <source>
        <dbReference type="ARBA" id="ARBA00022824"/>
    </source>
</evidence>
<accession>A0A9N8EEF1</accession>
<feature type="compositionally biased region" description="Acidic residues" evidence="11">
    <location>
        <begin position="99"/>
        <end position="116"/>
    </location>
</feature>
<keyword evidence="5" id="KW-0256">Endoplasmic reticulum</keyword>
<dbReference type="PANTHER" id="PTHR12863">
    <property type="entry name" value="FATTY ACID HYDROXYLASE"/>
    <property type="match status" value="1"/>
</dbReference>
<dbReference type="OrthoDB" id="260519at2759"/>
<keyword evidence="7" id="KW-0560">Oxidoreductase</keyword>
<dbReference type="GO" id="GO:0020037">
    <property type="term" value="F:heme binding"/>
    <property type="evidence" value="ECO:0007669"/>
    <property type="project" value="InterPro"/>
</dbReference>
<keyword evidence="6" id="KW-1133">Transmembrane helix</keyword>
<evidence type="ECO:0000256" key="10">
    <source>
        <dbReference type="ARBA" id="ARBA00023136"/>
    </source>
</evidence>
<keyword evidence="10" id="KW-0472">Membrane</keyword>
<dbReference type="InterPro" id="IPR014430">
    <property type="entry name" value="Scs7"/>
</dbReference>
<dbReference type="GO" id="GO:0080132">
    <property type="term" value="F:fatty acid 2-hydroxylase activity"/>
    <property type="evidence" value="ECO:0007669"/>
    <property type="project" value="InterPro"/>
</dbReference>
<sequence length="861" mass="95294">MILATRGALLQVAATGKKGLTTTASRSFVTARVAQRLTSQVTVWRLAGSAVVLVGGVGVTSATGIAGSVKKDNGATNFVQVTSLLSLWSLPADTKKEEEEVGNTDQSTEDIDEGDELDSTGVFLATSAINDNGGSLWNRLFGGSNDDGGGKSKEEEESNEETETCQSGPGKRVLVNLDEELVQGLPEMSLAEVQKCTNSDKMLVTYEGIVYDVTQFVNDHPGGAEMIKTAAGLDLDHFFGNFTVHGQTDKAAQWLAPLAVGKLTPEEAIVARDSTTPEVHIRRRAKMLRETRKRIVVVAATLPFWMSLRQMISWIGWFIPPLGRLLARAMPVTVPGFTNGSEPLKISSQDEAVPKVAIIGGGIAGCSAAWALTQSGYQVILYEAREQISGNAKTFEWDFSPFRNEDTIVDTCVSVTAWPPIYYKNYTCMLDQLGVETVHQPLSWLLNSKVPGYEGQLWECDPEVYPGSLREIFKGDFARYHAVVEFSRRVTQLFTLRWAPWRWNDLPSMYDAHQGLGLLNPLTVVPLYSLYKWIGGSDAWWNIVFTPQYTASVLVDELRPFPAVFGPIIEDQIPLNPTPANTWKGPSVRSPNDCNITSCVTWKDAGKGLRQVFSLLVENVDLKEKTRVREVKVLPNGKKRVYDEFDNYVDVDRVIFACASNAVGNIYKDHSKLTFADTILSTPVYADDHHPSTGHMHAVVHSDGSVIPQEYREEALKRASNYVEVTQRPDGSINIENQYNFGVQTHEVYHLPLDQKPVMLIGHAMGEGKSYDPALIRGTGNHARAHPLYSGWNVMAQLSLRLIQGRDGIYYCSNWTTPGNCHDMSLLSGFICAHAIGAKYPFEQNKEARKDFHRMRDLMGF</sequence>